<evidence type="ECO:0000256" key="2">
    <source>
        <dbReference type="ARBA" id="ARBA00004496"/>
    </source>
</evidence>
<dbReference type="AlphaFoldDB" id="A0A1V4SFX3"/>
<dbReference type="InterPro" id="IPR001347">
    <property type="entry name" value="SIS_dom"/>
</dbReference>
<evidence type="ECO:0000256" key="8">
    <source>
        <dbReference type="ARBA" id="ARBA00022737"/>
    </source>
</evidence>
<dbReference type="InterPro" id="IPR047084">
    <property type="entry name" value="GFAT_N"/>
</dbReference>
<organism evidence="13 14">
    <name type="scientific">Ruminiclostridium hungatei</name>
    <name type="common">Clostridium hungatei</name>
    <dbReference type="NCBI Taxonomy" id="48256"/>
    <lineage>
        <taxon>Bacteria</taxon>
        <taxon>Bacillati</taxon>
        <taxon>Bacillota</taxon>
        <taxon>Clostridia</taxon>
        <taxon>Eubacteriales</taxon>
        <taxon>Oscillospiraceae</taxon>
        <taxon>Ruminiclostridium</taxon>
    </lineage>
</organism>
<dbReference type="SUPFAM" id="SSF53697">
    <property type="entry name" value="SIS domain"/>
    <property type="match status" value="1"/>
</dbReference>
<dbReference type="EMBL" id="MZGX01000025">
    <property type="protein sequence ID" value="OPX42768.1"/>
    <property type="molecule type" value="Genomic_DNA"/>
</dbReference>
<sequence length="608" mass="67527">MCGIVGYIGSKKAIPVLINGLSKLEYRGYDSAGISVNENGALRVIKCKGRLSCLEDLLETEKLEGSMGIGHTRWATHGEPNDVNSHPHISQSGEIAVVHNGIIENYMQLKEFLIGQGYTFQSETDTEVIAHLVEYYYEGSLVDAVMKVIDEIEGSYALGVLCRDEQDMFVCARKDSPLIVGLGEGENFIASDIPAILEYTRDIYILEDKEVAILKRDSVQVFNSLGSPVNKEVFKVDWNVEAAEKGGYEHFMMKEMYEEPKVIRDTMNPRIKNGELVLDSINITREDIERLEKIYIVACGTAYHAGVVGKYIIEKLCRIPVEVDVASEFRYRDPLISDRNLTIIISQSGETLDTLFALREARKGGSRILSIVNVVGSSIARDSDDVLYTWAGPEIAVASTKAYNTQLTALYLVALDLGLKKGTITREQANTILEEMKKIPGGIEDILKDKDDIQKFAHAHFNSKSIFFIGRSLDYALSMEGSLKLKEISYIHSEAYAGGELKHGTIALIEKGTLVVCPMTQDSLFEKMVSNIREVKARGAVVLAITQERHREELEKTADMVLTIPDVDSLVAPISAVTPLQLFAYYMAIERGCDVDKPRNLAKSVTVE</sequence>
<dbReference type="FunFam" id="3.40.50.10490:FF:000022">
    <property type="entry name" value="Glutamine--fructose-6-phosphate aminotransferase [isomerizing]"/>
    <property type="match status" value="1"/>
</dbReference>
<dbReference type="OrthoDB" id="106547at2"/>
<dbReference type="NCBIfam" id="NF001484">
    <property type="entry name" value="PRK00331.1"/>
    <property type="match status" value="1"/>
</dbReference>
<dbReference type="GO" id="GO:0005975">
    <property type="term" value="P:carbohydrate metabolic process"/>
    <property type="evidence" value="ECO:0007669"/>
    <property type="project" value="UniProtKB-UniRule"/>
</dbReference>
<dbReference type="GO" id="GO:0004360">
    <property type="term" value="F:glutamine-fructose-6-phosphate transaminase (isomerizing) activity"/>
    <property type="evidence" value="ECO:0007669"/>
    <property type="project" value="UniProtKB-UniRule"/>
</dbReference>
<dbReference type="GO" id="GO:0005829">
    <property type="term" value="C:cytosol"/>
    <property type="evidence" value="ECO:0007669"/>
    <property type="project" value="TreeGrafter"/>
</dbReference>
<name>A0A1V4SFX3_RUMHU</name>
<keyword evidence="14" id="KW-1185">Reference proteome</keyword>
<evidence type="ECO:0000256" key="9">
    <source>
        <dbReference type="ARBA" id="ARBA00022962"/>
    </source>
</evidence>
<keyword evidence="5 10" id="KW-0963">Cytoplasm</keyword>
<dbReference type="PANTHER" id="PTHR10937:SF0">
    <property type="entry name" value="GLUTAMINE--FRUCTOSE-6-PHOSPHATE TRANSAMINASE (ISOMERIZING)"/>
    <property type="match status" value="1"/>
</dbReference>
<accession>A0A1V4SFX3</accession>
<feature type="active site" description="Nucleophile; for GATase activity" evidence="10">
    <location>
        <position position="2"/>
    </location>
</feature>
<feature type="domain" description="Glutamine amidotransferase type-2" evidence="11">
    <location>
        <begin position="2"/>
        <end position="217"/>
    </location>
</feature>
<dbReference type="GO" id="GO:0006047">
    <property type="term" value="P:UDP-N-acetylglucosamine metabolic process"/>
    <property type="evidence" value="ECO:0007669"/>
    <property type="project" value="TreeGrafter"/>
</dbReference>
<proteinExistence type="inferred from homology"/>
<evidence type="ECO:0000256" key="3">
    <source>
        <dbReference type="ARBA" id="ARBA00012916"/>
    </source>
</evidence>
<dbReference type="FunFam" id="3.60.20.10:FF:000006">
    <property type="entry name" value="Glutamine--fructose-6-phosphate aminotransferase [isomerizing]"/>
    <property type="match status" value="1"/>
</dbReference>
<keyword evidence="6 10" id="KW-0032">Aminotransferase</keyword>
<evidence type="ECO:0000256" key="7">
    <source>
        <dbReference type="ARBA" id="ARBA00022679"/>
    </source>
</evidence>
<evidence type="ECO:0000313" key="13">
    <source>
        <dbReference type="EMBL" id="OPX42768.1"/>
    </source>
</evidence>
<keyword evidence="9" id="KW-0315">Glutamine amidotransferase</keyword>
<dbReference type="CDD" id="cd00714">
    <property type="entry name" value="GFAT"/>
    <property type="match status" value="1"/>
</dbReference>
<evidence type="ECO:0000259" key="12">
    <source>
        <dbReference type="PROSITE" id="PS51464"/>
    </source>
</evidence>
<dbReference type="SUPFAM" id="SSF56235">
    <property type="entry name" value="N-terminal nucleophile aminohydrolases (Ntn hydrolases)"/>
    <property type="match status" value="1"/>
</dbReference>
<dbReference type="GO" id="GO:0097367">
    <property type="term" value="F:carbohydrate derivative binding"/>
    <property type="evidence" value="ECO:0007669"/>
    <property type="project" value="InterPro"/>
</dbReference>
<feature type="active site" description="For Fru-6P isomerization activity" evidence="10">
    <location>
        <position position="603"/>
    </location>
</feature>
<comment type="catalytic activity">
    <reaction evidence="1 10">
        <text>D-fructose 6-phosphate + L-glutamine = D-glucosamine 6-phosphate + L-glutamate</text>
        <dbReference type="Rhea" id="RHEA:13237"/>
        <dbReference type="ChEBI" id="CHEBI:29985"/>
        <dbReference type="ChEBI" id="CHEBI:58359"/>
        <dbReference type="ChEBI" id="CHEBI:58725"/>
        <dbReference type="ChEBI" id="CHEBI:61527"/>
        <dbReference type="EC" id="2.6.1.16"/>
    </reaction>
</comment>
<dbReference type="CDD" id="cd05009">
    <property type="entry name" value="SIS_GlmS_GlmD_2"/>
    <property type="match status" value="1"/>
</dbReference>
<dbReference type="InterPro" id="IPR035466">
    <property type="entry name" value="GlmS/AgaS_SIS"/>
</dbReference>
<comment type="subunit">
    <text evidence="10">Homodimer.</text>
</comment>
<evidence type="ECO:0000256" key="1">
    <source>
        <dbReference type="ARBA" id="ARBA00001031"/>
    </source>
</evidence>
<evidence type="ECO:0000313" key="14">
    <source>
        <dbReference type="Proteomes" id="UP000191554"/>
    </source>
</evidence>
<evidence type="ECO:0000256" key="10">
    <source>
        <dbReference type="HAMAP-Rule" id="MF_00164"/>
    </source>
</evidence>
<feature type="initiator methionine" description="Removed" evidence="10">
    <location>
        <position position="1"/>
    </location>
</feature>
<dbReference type="InterPro" id="IPR046348">
    <property type="entry name" value="SIS_dom_sf"/>
</dbReference>
<dbReference type="Gene3D" id="3.40.50.10490">
    <property type="entry name" value="Glucose-6-phosphate isomerase like protein, domain 1"/>
    <property type="match status" value="2"/>
</dbReference>
<dbReference type="PANTHER" id="PTHR10937">
    <property type="entry name" value="GLUCOSAMINE--FRUCTOSE-6-PHOSPHATE AMINOTRANSFERASE, ISOMERIZING"/>
    <property type="match status" value="1"/>
</dbReference>
<dbReference type="STRING" id="48256.CLHUN_34200"/>
<dbReference type="InterPro" id="IPR017932">
    <property type="entry name" value="GATase_2_dom"/>
</dbReference>
<comment type="subcellular location">
    <subcellularLocation>
        <location evidence="2 10">Cytoplasm</location>
    </subcellularLocation>
</comment>
<dbReference type="InterPro" id="IPR029055">
    <property type="entry name" value="Ntn_hydrolases_N"/>
</dbReference>
<comment type="function">
    <text evidence="10">Catalyzes the first step in hexosamine metabolism, converting fructose-6P into glucosamine-6P using glutamine as a nitrogen source.</text>
</comment>
<dbReference type="NCBIfam" id="TIGR01135">
    <property type="entry name" value="glmS"/>
    <property type="match status" value="1"/>
</dbReference>
<evidence type="ECO:0000259" key="11">
    <source>
        <dbReference type="PROSITE" id="PS51278"/>
    </source>
</evidence>
<dbReference type="Proteomes" id="UP000191554">
    <property type="component" value="Unassembled WGS sequence"/>
</dbReference>
<evidence type="ECO:0000256" key="4">
    <source>
        <dbReference type="ARBA" id="ARBA00016090"/>
    </source>
</evidence>
<comment type="caution">
    <text evidence="13">The sequence shown here is derived from an EMBL/GenBank/DDBJ whole genome shotgun (WGS) entry which is preliminary data.</text>
</comment>
<gene>
    <name evidence="10 13" type="primary">glmS</name>
    <name evidence="13" type="ORF">CLHUN_34200</name>
</gene>
<dbReference type="GO" id="GO:0006002">
    <property type="term" value="P:fructose 6-phosphate metabolic process"/>
    <property type="evidence" value="ECO:0007669"/>
    <property type="project" value="TreeGrafter"/>
</dbReference>
<keyword evidence="7 10" id="KW-0808">Transferase</keyword>
<dbReference type="Pfam" id="PF13522">
    <property type="entry name" value="GATase_6"/>
    <property type="match status" value="1"/>
</dbReference>
<dbReference type="PROSITE" id="PS51278">
    <property type="entry name" value="GATASE_TYPE_2"/>
    <property type="match status" value="1"/>
</dbReference>
<dbReference type="FunFam" id="3.40.50.10490:FF:000001">
    <property type="entry name" value="Glutamine--fructose-6-phosphate aminotransferase [isomerizing]"/>
    <property type="match status" value="1"/>
</dbReference>
<dbReference type="InterPro" id="IPR005855">
    <property type="entry name" value="GFAT"/>
</dbReference>
<dbReference type="GO" id="GO:0006487">
    <property type="term" value="P:protein N-linked glycosylation"/>
    <property type="evidence" value="ECO:0007669"/>
    <property type="project" value="TreeGrafter"/>
</dbReference>
<dbReference type="Gene3D" id="3.60.20.10">
    <property type="entry name" value="Glutamine Phosphoribosylpyrophosphate, subunit 1, domain 1"/>
    <property type="match status" value="1"/>
</dbReference>
<reference evidence="13 14" key="1">
    <citation type="submission" date="2017-03" db="EMBL/GenBank/DDBJ databases">
        <title>Genome sequence of Clostridium hungatei DSM 14427.</title>
        <authorList>
            <person name="Poehlein A."/>
            <person name="Daniel R."/>
        </authorList>
    </citation>
    <scope>NUCLEOTIDE SEQUENCE [LARGE SCALE GENOMIC DNA]</scope>
    <source>
        <strain evidence="13 14">DSM 14427</strain>
    </source>
</reference>
<feature type="domain" description="SIS" evidence="12">
    <location>
        <begin position="452"/>
        <end position="598"/>
    </location>
</feature>
<dbReference type="PROSITE" id="PS51464">
    <property type="entry name" value="SIS"/>
    <property type="match status" value="2"/>
</dbReference>
<feature type="domain" description="SIS" evidence="12">
    <location>
        <begin position="284"/>
        <end position="423"/>
    </location>
</feature>
<protein>
    <recommendedName>
        <fullName evidence="4 10">Glutamine--fructose-6-phosphate aminotransferase [isomerizing]</fullName>
        <ecNumber evidence="3 10">2.6.1.16</ecNumber>
    </recommendedName>
    <alternativeName>
        <fullName evidence="10">D-fructose-6-phosphate amidotransferase</fullName>
    </alternativeName>
    <alternativeName>
        <fullName evidence="10">GFAT</fullName>
    </alternativeName>
    <alternativeName>
        <fullName evidence="10">Glucosamine-6-phosphate synthase</fullName>
    </alternativeName>
    <alternativeName>
        <fullName evidence="10">Hexosephosphate aminotransferase</fullName>
    </alternativeName>
    <alternativeName>
        <fullName evidence="10">L-glutamine--D-fructose-6-phosphate amidotransferase</fullName>
    </alternativeName>
</protein>
<keyword evidence="8" id="KW-0677">Repeat</keyword>
<dbReference type="EC" id="2.6.1.16" evidence="3 10"/>
<dbReference type="CDD" id="cd05008">
    <property type="entry name" value="SIS_GlmS_GlmD_1"/>
    <property type="match status" value="1"/>
</dbReference>
<dbReference type="InterPro" id="IPR035490">
    <property type="entry name" value="GlmS/FrlB_SIS"/>
</dbReference>
<evidence type="ECO:0000256" key="6">
    <source>
        <dbReference type="ARBA" id="ARBA00022576"/>
    </source>
</evidence>
<evidence type="ECO:0000256" key="5">
    <source>
        <dbReference type="ARBA" id="ARBA00022490"/>
    </source>
</evidence>
<dbReference type="Pfam" id="PF01380">
    <property type="entry name" value="SIS"/>
    <property type="match status" value="2"/>
</dbReference>
<dbReference type="HAMAP" id="MF_00164">
    <property type="entry name" value="GlmS"/>
    <property type="match status" value="1"/>
</dbReference>
<dbReference type="RefSeq" id="WP_080065848.1">
    <property type="nucleotide sequence ID" value="NZ_MZGX01000025.1"/>
</dbReference>